<keyword evidence="2" id="KW-1185">Reference proteome</keyword>
<dbReference type="Proteomes" id="UP000695007">
    <property type="component" value="Unplaced"/>
</dbReference>
<keyword evidence="1" id="KW-0472">Membrane</keyword>
<gene>
    <name evidence="3" type="primary">LOC105368383</name>
</gene>
<dbReference type="RefSeq" id="XP_011505693.1">
    <property type="nucleotide sequence ID" value="XM_011507391.1"/>
</dbReference>
<evidence type="ECO:0000313" key="3">
    <source>
        <dbReference type="RefSeq" id="XP_011505693.1"/>
    </source>
</evidence>
<reference evidence="3" key="1">
    <citation type="submission" date="2025-08" db="UniProtKB">
        <authorList>
            <consortium name="RefSeq"/>
        </authorList>
    </citation>
    <scope>IDENTIFICATION</scope>
</reference>
<dbReference type="KEGG" id="csol:105368383"/>
<dbReference type="GeneID" id="105368383"/>
<protein>
    <submittedName>
        <fullName evidence="3">Uncharacterized protein LOC105368383</fullName>
    </submittedName>
</protein>
<evidence type="ECO:0000313" key="2">
    <source>
        <dbReference type="Proteomes" id="UP000695007"/>
    </source>
</evidence>
<sequence length="110" mass="12387">MFNLLGVSICIACLSYLCCIYTTFAMLSDPSDSQVKRKCTRCPPSVTPERSPQESVSTKGRCPCFTARYTQRQQLSDSAIPNRKKVCLVASSFFNFDDTEPDSARINKWQ</sequence>
<proteinExistence type="predicted"/>
<dbReference type="AlphaFoldDB" id="A0AAJ6YWH6"/>
<name>A0AAJ6YWH6_9HYME</name>
<accession>A0AAJ6YWH6</accession>
<organism evidence="2 3">
    <name type="scientific">Ceratosolen solmsi marchali</name>
    <dbReference type="NCBI Taxonomy" id="326594"/>
    <lineage>
        <taxon>Eukaryota</taxon>
        <taxon>Metazoa</taxon>
        <taxon>Ecdysozoa</taxon>
        <taxon>Arthropoda</taxon>
        <taxon>Hexapoda</taxon>
        <taxon>Insecta</taxon>
        <taxon>Pterygota</taxon>
        <taxon>Neoptera</taxon>
        <taxon>Endopterygota</taxon>
        <taxon>Hymenoptera</taxon>
        <taxon>Apocrita</taxon>
        <taxon>Proctotrupomorpha</taxon>
        <taxon>Chalcidoidea</taxon>
        <taxon>Agaonidae</taxon>
        <taxon>Agaoninae</taxon>
        <taxon>Ceratosolen</taxon>
    </lineage>
</organism>
<keyword evidence="1" id="KW-1133">Transmembrane helix</keyword>
<evidence type="ECO:0000256" key="1">
    <source>
        <dbReference type="SAM" id="Phobius"/>
    </source>
</evidence>
<keyword evidence="1" id="KW-0812">Transmembrane</keyword>
<feature type="transmembrane region" description="Helical" evidence="1">
    <location>
        <begin position="6"/>
        <end position="27"/>
    </location>
</feature>